<proteinExistence type="inferred from homology"/>
<keyword evidence="9" id="KW-0406">Ion transport</keyword>
<comment type="subcellular location">
    <subcellularLocation>
        <location evidence="1 14">Cell outer membrane</location>
        <topology evidence="1 14">Multi-pass membrane protein</topology>
    </subcellularLocation>
</comment>
<dbReference type="SUPFAM" id="SSF56935">
    <property type="entry name" value="Porins"/>
    <property type="match status" value="1"/>
</dbReference>
<keyword evidence="13 14" id="KW-0998">Cell outer membrane</keyword>
<reference evidence="18 19" key="1">
    <citation type="submission" date="2018-06" db="EMBL/GenBank/DDBJ databases">
        <title>Bacteria isolated from soil of Wuhan.</title>
        <authorList>
            <person name="Wei X."/>
            <person name="Chunhua H."/>
        </authorList>
    </citation>
    <scope>NUCLEOTIDE SEQUENCE [LARGE SCALE GENOMIC DNA]</scope>
    <source>
        <strain evidence="19">xwS2</strain>
    </source>
</reference>
<evidence type="ECO:0000256" key="11">
    <source>
        <dbReference type="ARBA" id="ARBA00023136"/>
    </source>
</evidence>
<dbReference type="RefSeq" id="WP_128321793.1">
    <property type="nucleotide sequence ID" value="NZ_QJRG01000033.1"/>
</dbReference>
<dbReference type="PANTHER" id="PTHR32552">
    <property type="entry name" value="FERRICHROME IRON RECEPTOR-RELATED"/>
    <property type="match status" value="1"/>
</dbReference>
<evidence type="ECO:0000256" key="6">
    <source>
        <dbReference type="ARBA" id="ARBA00022692"/>
    </source>
</evidence>
<comment type="similarity">
    <text evidence="2 14 15">Belongs to the TonB-dependent receptor family.</text>
</comment>
<evidence type="ECO:0000256" key="5">
    <source>
        <dbReference type="ARBA" id="ARBA00022496"/>
    </source>
</evidence>
<dbReference type="EMBL" id="QJRG01000033">
    <property type="protein sequence ID" value="RWU26665.1"/>
    <property type="molecule type" value="Genomic_DNA"/>
</dbReference>
<feature type="chain" id="PRO_5019039286" evidence="16">
    <location>
        <begin position="35"/>
        <end position="803"/>
    </location>
</feature>
<keyword evidence="11 14" id="KW-0472">Membrane</keyword>
<evidence type="ECO:0000256" key="1">
    <source>
        <dbReference type="ARBA" id="ARBA00004571"/>
    </source>
</evidence>
<keyword evidence="4 14" id="KW-1134">Transmembrane beta strand</keyword>
<dbReference type="NCBIfam" id="TIGR01783">
    <property type="entry name" value="TonB-siderophor"/>
    <property type="match status" value="1"/>
</dbReference>
<evidence type="ECO:0000256" key="15">
    <source>
        <dbReference type="RuleBase" id="RU003357"/>
    </source>
</evidence>
<evidence type="ECO:0000313" key="18">
    <source>
        <dbReference type="EMBL" id="RWU26665.1"/>
    </source>
</evidence>
<protein>
    <submittedName>
        <fullName evidence="18">TonB-dependent siderophore receptor</fullName>
    </submittedName>
</protein>
<dbReference type="GO" id="GO:0015891">
    <property type="term" value="P:siderophore transport"/>
    <property type="evidence" value="ECO:0007669"/>
    <property type="project" value="InterPro"/>
</dbReference>
<comment type="caution">
    <text evidence="18">The sequence shown here is derived from an EMBL/GenBank/DDBJ whole genome shotgun (WGS) entry which is preliminary data.</text>
</comment>
<dbReference type="InterPro" id="IPR037066">
    <property type="entry name" value="Plug_dom_sf"/>
</dbReference>
<evidence type="ECO:0000256" key="8">
    <source>
        <dbReference type="ARBA" id="ARBA00023004"/>
    </source>
</evidence>
<dbReference type="FunFam" id="2.170.130.10:FF:000010">
    <property type="entry name" value="Ferripyoverdine receptor"/>
    <property type="match status" value="1"/>
</dbReference>
<dbReference type="InterPro" id="IPR012910">
    <property type="entry name" value="Plug_dom"/>
</dbReference>
<evidence type="ECO:0000256" key="4">
    <source>
        <dbReference type="ARBA" id="ARBA00022452"/>
    </source>
</evidence>
<evidence type="ECO:0000256" key="10">
    <source>
        <dbReference type="ARBA" id="ARBA00023077"/>
    </source>
</evidence>
<dbReference type="Gene3D" id="3.55.50.30">
    <property type="match status" value="1"/>
</dbReference>
<dbReference type="Pfam" id="PF07715">
    <property type="entry name" value="Plug"/>
    <property type="match status" value="1"/>
</dbReference>
<dbReference type="Proteomes" id="UP000288983">
    <property type="component" value="Unassembled WGS sequence"/>
</dbReference>
<evidence type="ECO:0000256" key="12">
    <source>
        <dbReference type="ARBA" id="ARBA00023170"/>
    </source>
</evidence>
<dbReference type="InterPro" id="IPR011662">
    <property type="entry name" value="Secretin/TonB_short_N"/>
</dbReference>
<accession>A0A443ZZW5</accession>
<keyword evidence="8" id="KW-0408">Iron</keyword>
<sequence length="803" mass="87955">MDTTTATRRQSGLPTLLSLAIALGGSTLAMPVLAATAVQAQAYQFDIPAQSLDGALAAFSAVTRVQVLVNAEMTQGLRSSGLKGSYPQEQALARLLAGTGLNASYIDSDSVTLEKRLSSDGDAALQLGATMVGGKALGATTEGSGSYTTGALTIGKGEQKLKDIPQSVSVVTRQRLDDQNMNSLQDAMRQVTGATIKSYNSGSSLNDVYMRGFLVDQVQVDGVSQITGQGDLMTSFDLAMFDRVEVLRGPSGLYQGAGEPGGTINLVRKRALGEFALSGELSAGSYDHYHSTVDITGPLNSDGSLRGRFVTAYEDNKSFVDYAQNERPMVYGRLEYDVTPDTTLSLGGAYQHNHSTPAFGLPAYANGKLLDVSRSTFVDAKWNELDEHVWESFFEVDHALENGGQFKTSLTYRDAETPTRNFTWSDGAVDPDTGASSAVAYSYYTHIKTLGVDSFVTLPVEAFGRTHEFTAGAEYQHLDKDFTYGGGEYFDTNVFDPGSINIPKQKYEMDNGNWSKSHQYGLYARTKISATDWLDVILGSRVTWFESEAHNANAFFNNFSTTDTNIDRKFIPYGALVAKLTPELSAYASYTSVFKPQTEVGSDNEIIEPRKGKQYELGLKREFFDGRLNGSVAVFRIYDENRAELVANNQYYEAQGKIRSQGWETELSGNLTDNWSISTGYAFTMLKSLSGEDTNQGTTITPKHNFNAWTRYEFSDGPLKDFSVGGGVRAVSATYYKRDVDFVQGGYAITTAQVGYKFNRNLSATLTANNLFDRTYYERVDSSWGSNFYGEPRNLTLTLRAKY</sequence>
<feature type="signal peptide" evidence="16">
    <location>
        <begin position="1"/>
        <end position="34"/>
    </location>
</feature>
<evidence type="ECO:0000256" key="13">
    <source>
        <dbReference type="ARBA" id="ARBA00023237"/>
    </source>
</evidence>
<dbReference type="GO" id="GO:0038023">
    <property type="term" value="F:signaling receptor activity"/>
    <property type="evidence" value="ECO:0007669"/>
    <property type="project" value="InterPro"/>
</dbReference>
<keyword evidence="7 16" id="KW-0732">Signal</keyword>
<keyword evidence="6 14" id="KW-0812">Transmembrane</keyword>
<dbReference type="InterPro" id="IPR010105">
    <property type="entry name" value="TonB_sidphr_rcpt"/>
</dbReference>
<dbReference type="Pfam" id="PF00593">
    <property type="entry name" value="TonB_dep_Rec_b-barrel"/>
    <property type="match status" value="1"/>
</dbReference>
<evidence type="ECO:0000256" key="3">
    <source>
        <dbReference type="ARBA" id="ARBA00022448"/>
    </source>
</evidence>
<dbReference type="SMART" id="SM00965">
    <property type="entry name" value="STN"/>
    <property type="match status" value="1"/>
</dbReference>
<evidence type="ECO:0000256" key="9">
    <source>
        <dbReference type="ARBA" id="ARBA00023065"/>
    </source>
</evidence>
<dbReference type="PANTHER" id="PTHR32552:SF74">
    <property type="entry name" value="HYDROXAMATE SIDEROPHORE RECEPTOR FHUE"/>
    <property type="match status" value="1"/>
</dbReference>
<evidence type="ECO:0000256" key="2">
    <source>
        <dbReference type="ARBA" id="ARBA00009810"/>
    </source>
</evidence>
<keyword evidence="3 14" id="KW-0813">Transport</keyword>
<dbReference type="GO" id="GO:0009279">
    <property type="term" value="C:cell outer membrane"/>
    <property type="evidence" value="ECO:0007669"/>
    <property type="project" value="UniProtKB-SubCell"/>
</dbReference>
<dbReference type="Pfam" id="PF07660">
    <property type="entry name" value="STN"/>
    <property type="match status" value="1"/>
</dbReference>
<evidence type="ECO:0000259" key="17">
    <source>
        <dbReference type="SMART" id="SM00965"/>
    </source>
</evidence>
<evidence type="ECO:0000256" key="14">
    <source>
        <dbReference type="PROSITE-ProRule" id="PRU01360"/>
    </source>
</evidence>
<dbReference type="GO" id="GO:0015344">
    <property type="term" value="F:siderophore uptake transmembrane transporter activity"/>
    <property type="evidence" value="ECO:0007669"/>
    <property type="project" value="TreeGrafter"/>
</dbReference>
<evidence type="ECO:0000256" key="7">
    <source>
        <dbReference type="ARBA" id="ARBA00022729"/>
    </source>
</evidence>
<dbReference type="Gene3D" id="2.170.130.10">
    <property type="entry name" value="TonB-dependent receptor, plug domain"/>
    <property type="match status" value="1"/>
</dbReference>
<dbReference type="InterPro" id="IPR039426">
    <property type="entry name" value="TonB-dep_rcpt-like"/>
</dbReference>
<organism evidence="18 19">
    <name type="scientific">Pseudomonas alkylphenolica</name>
    <dbReference type="NCBI Taxonomy" id="237609"/>
    <lineage>
        <taxon>Bacteria</taxon>
        <taxon>Pseudomonadati</taxon>
        <taxon>Pseudomonadota</taxon>
        <taxon>Gammaproteobacteria</taxon>
        <taxon>Pseudomonadales</taxon>
        <taxon>Pseudomonadaceae</taxon>
        <taxon>Pseudomonas</taxon>
    </lineage>
</organism>
<evidence type="ECO:0000256" key="16">
    <source>
        <dbReference type="SAM" id="SignalP"/>
    </source>
</evidence>
<dbReference type="STRING" id="237609.PSAKL28_50240"/>
<keyword evidence="12 18" id="KW-0675">Receptor</keyword>
<dbReference type="PROSITE" id="PS52016">
    <property type="entry name" value="TONB_DEPENDENT_REC_3"/>
    <property type="match status" value="1"/>
</dbReference>
<dbReference type="InterPro" id="IPR036942">
    <property type="entry name" value="Beta-barrel_TonB_sf"/>
</dbReference>
<evidence type="ECO:0000313" key="19">
    <source>
        <dbReference type="Proteomes" id="UP000288983"/>
    </source>
</evidence>
<dbReference type="AlphaFoldDB" id="A0A443ZZW5"/>
<dbReference type="CDD" id="cd01347">
    <property type="entry name" value="ligand_gated_channel"/>
    <property type="match status" value="1"/>
</dbReference>
<dbReference type="Gene3D" id="2.40.170.20">
    <property type="entry name" value="TonB-dependent receptor, beta-barrel domain"/>
    <property type="match status" value="1"/>
</dbReference>
<dbReference type="InterPro" id="IPR000531">
    <property type="entry name" value="Beta-barrel_TonB"/>
</dbReference>
<keyword evidence="10 15" id="KW-0798">TonB box</keyword>
<dbReference type="OrthoDB" id="8663017at2"/>
<name>A0A443ZZW5_9PSED</name>
<keyword evidence="5" id="KW-0410">Iron transport</keyword>
<feature type="domain" description="Secretin/TonB short N-terminal" evidence="17">
    <location>
        <begin position="65"/>
        <end position="116"/>
    </location>
</feature>
<gene>
    <name evidence="18" type="ORF">DM813_02210</name>
</gene>